<reference evidence="1 2" key="1">
    <citation type="journal article" date="2012" name="PLoS ONE">
        <title>Evolution of Burkholderia pseudomallei in recurrent melioidosis.</title>
        <authorList>
            <person name="Hayden H.S."/>
            <person name="Lim R."/>
            <person name="Brittnacher M.J."/>
            <person name="Sims E.H."/>
            <person name="Ramage E.R."/>
            <person name="Fong C."/>
            <person name="Wu Z."/>
            <person name="Crist E."/>
            <person name="Chang J."/>
            <person name="Zhou Y."/>
            <person name="Radey M."/>
            <person name="Rohmer L."/>
            <person name="Haugen E."/>
            <person name="Gillett W."/>
            <person name="Wuthiekanun V."/>
            <person name="Peacock S.J."/>
            <person name="Kaul R."/>
            <person name="Miller S.I."/>
            <person name="Manoil C."/>
            <person name="Jacobs M.A."/>
        </authorList>
    </citation>
    <scope>NUCLEOTIDE SEQUENCE [LARGE SCALE GENOMIC DNA]</scope>
    <source>
        <strain evidence="1 2">1026b</strain>
    </source>
</reference>
<accession>A0A0H3HI92</accession>
<evidence type="ECO:0000313" key="1">
    <source>
        <dbReference type="EMBL" id="AFI64680.1"/>
    </source>
</evidence>
<protein>
    <submittedName>
        <fullName evidence="1">Uncharacterized protein</fullName>
    </submittedName>
</protein>
<proteinExistence type="predicted"/>
<gene>
    <name evidence="1" type="ordered locus">BP1026B_I0003</name>
</gene>
<evidence type="ECO:0000313" key="2">
    <source>
        <dbReference type="Proteomes" id="UP000010087"/>
    </source>
</evidence>
<name>A0A0H3HI92_BURP2</name>
<dbReference type="Proteomes" id="UP000010087">
    <property type="component" value="Chromosome 1"/>
</dbReference>
<dbReference type="AlphaFoldDB" id="A0A0H3HI92"/>
<dbReference type="KEGG" id="bpz:BP1026B_I0003"/>
<sequence length="111" mass="12391">MQSWRCAMTCVKETDCATGIAVRIEIGQTVADRGGRPLYLEVNLYTYVVRVNKTPVFLWITGVYAAGSCTCGAHNRTHSLFARTGFQWATFSGLCGRAELPRLRPHRLHSD</sequence>
<dbReference type="EMBL" id="CP002833">
    <property type="protein sequence ID" value="AFI64680.1"/>
    <property type="molecule type" value="Genomic_DNA"/>
</dbReference>
<organism evidence="1 2">
    <name type="scientific">Burkholderia pseudomallei (strain 1026b)</name>
    <dbReference type="NCBI Taxonomy" id="884204"/>
    <lineage>
        <taxon>Bacteria</taxon>
        <taxon>Pseudomonadati</taxon>
        <taxon>Pseudomonadota</taxon>
        <taxon>Betaproteobacteria</taxon>
        <taxon>Burkholderiales</taxon>
        <taxon>Burkholderiaceae</taxon>
        <taxon>Burkholderia</taxon>
        <taxon>pseudomallei group</taxon>
    </lineage>
</organism>